<name>A0A2T3FKM8_9CLOT</name>
<reference evidence="3 4" key="1">
    <citation type="submission" date="2018-03" db="EMBL/GenBank/DDBJ databases">
        <title>Lachnoclostridium SNUG30386 gen.nov., sp.nov., isolated from human faeces.</title>
        <authorList>
            <person name="Seo B."/>
            <person name="Jeon K."/>
            <person name="Ko G."/>
        </authorList>
    </citation>
    <scope>NUCLEOTIDE SEQUENCE [LARGE SCALE GENOMIC DNA]</scope>
    <source>
        <strain evidence="3 4">SNUG30386</strain>
    </source>
</reference>
<dbReference type="NCBIfam" id="TIGR00268">
    <property type="entry name" value="ATP-dependent sacrificial sulfur transferase LarE"/>
    <property type="match status" value="1"/>
</dbReference>
<evidence type="ECO:0000313" key="3">
    <source>
        <dbReference type="EMBL" id="PST35818.1"/>
    </source>
</evidence>
<dbReference type="Pfam" id="PF00733">
    <property type="entry name" value="Asn_synthase"/>
    <property type="match status" value="1"/>
</dbReference>
<accession>A0A2T3FKM8</accession>
<organism evidence="3 4">
    <name type="scientific">Clostridium fessum</name>
    <dbReference type="NCBI Taxonomy" id="2126740"/>
    <lineage>
        <taxon>Bacteria</taxon>
        <taxon>Bacillati</taxon>
        <taxon>Bacillota</taxon>
        <taxon>Clostridia</taxon>
        <taxon>Eubacteriales</taxon>
        <taxon>Clostridiaceae</taxon>
        <taxon>Clostridium</taxon>
    </lineage>
</organism>
<gene>
    <name evidence="3" type="primary">larE</name>
    <name evidence="3" type="ORF">C7U56_14855</name>
</gene>
<dbReference type="InterPro" id="IPR052188">
    <property type="entry name" value="Ni-pincer_cofactor_biosynth"/>
</dbReference>
<feature type="domain" description="Asparagine synthetase" evidence="2">
    <location>
        <begin position="18"/>
        <end position="93"/>
    </location>
</feature>
<evidence type="ECO:0000256" key="1">
    <source>
        <dbReference type="PIRSR" id="PIRSR006661-1"/>
    </source>
</evidence>
<dbReference type="Proteomes" id="UP000241048">
    <property type="component" value="Unassembled WGS sequence"/>
</dbReference>
<proteinExistence type="predicted"/>
<dbReference type="CDD" id="cd01990">
    <property type="entry name" value="LarE-like"/>
    <property type="match status" value="1"/>
</dbReference>
<feature type="active site" description="Nucleophile and sulfur donor" evidence="1">
    <location>
        <position position="181"/>
    </location>
</feature>
<comment type="caution">
    <text evidence="3">The sequence shown here is derived from an EMBL/GenBank/DDBJ whole genome shotgun (WGS) entry which is preliminary data.</text>
</comment>
<evidence type="ECO:0000313" key="4">
    <source>
        <dbReference type="Proteomes" id="UP000241048"/>
    </source>
</evidence>
<dbReference type="PANTHER" id="PTHR43169">
    <property type="entry name" value="EXSB FAMILY PROTEIN"/>
    <property type="match status" value="1"/>
</dbReference>
<protein>
    <submittedName>
        <fullName evidence="3">ATP-dependent sacrificial sulfur transferase LarE</fullName>
    </submittedName>
</protein>
<sequence>MISETEKREALKQFMAEKAKAPVCVAFSGGVDSSLILKLACDTAKKTGMPVYAVTFHTMLHPACDLEIAERVAKELGAIHKIIQVNEMELEAIRTNPVNRCYICKHHLFATLLDFAKEEGIPCVMDGTNESDLHVYRPGIQALRELGVVSPLAQCGLEKKDVKAFAADLGISVASRPSMPCMATRLPYGTSFDMEVLKRIEKGEDYLRSVFGGNVRLRLHGDIVRIEVDADKFEKAIAERETICRTLKEMGFLYITLDLESFRSGSMDIVQKLNALAGK</sequence>
<dbReference type="GO" id="GO:0016783">
    <property type="term" value="F:sulfurtransferase activity"/>
    <property type="evidence" value="ECO:0007669"/>
    <property type="project" value="InterPro"/>
</dbReference>
<dbReference type="EMBL" id="PYLO01000007">
    <property type="protein sequence ID" value="PST35818.1"/>
    <property type="molecule type" value="Genomic_DNA"/>
</dbReference>
<dbReference type="GO" id="GO:0004066">
    <property type="term" value="F:asparagine synthase (glutamine-hydrolyzing) activity"/>
    <property type="evidence" value="ECO:0007669"/>
    <property type="project" value="InterPro"/>
</dbReference>
<dbReference type="AlphaFoldDB" id="A0A2T3FKM8"/>
<dbReference type="SUPFAM" id="SSF52402">
    <property type="entry name" value="Adenine nucleotide alpha hydrolases-like"/>
    <property type="match status" value="1"/>
</dbReference>
<dbReference type="GO" id="GO:0006529">
    <property type="term" value="P:asparagine biosynthetic process"/>
    <property type="evidence" value="ECO:0007669"/>
    <property type="project" value="InterPro"/>
</dbReference>
<dbReference type="InterPro" id="IPR001962">
    <property type="entry name" value="Asn_synthase"/>
</dbReference>
<keyword evidence="3" id="KW-0808">Transferase</keyword>
<dbReference type="InterPro" id="IPR014729">
    <property type="entry name" value="Rossmann-like_a/b/a_fold"/>
</dbReference>
<dbReference type="InterPro" id="IPR005232">
    <property type="entry name" value="LarE"/>
</dbReference>
<dbReference type="PIRSF" id="PIRSF006661">
    <property type="entry name" value="PP-lp_UCP006661"/>
    <property type="match status" value="1"/>
</dbReference>
<dbReference type="Gene3D" id="3.40.50.620">
    <property type="entry name" value="HUPs"/>
    <property type="match status" value="1"/>
</dbReference>
<dbReference type="PANTHER" id="PTHR43169:SF2">
    <property type="entry name" value="NAD_GMP SYNTHASE DOMAIN-CONTAINING PROTEIN"/>
    <property type="match status" value="1"/>
</dbReference>
<evidence type="ECO:0000259" key="2">
    <source>
        <dbReference type="Pfam" id="PF00733"/>
    </source>
</evidence>
<keyword evidence="4" id="KW-1185">Reference proteome</keyword>